<proteinExistence type="predicted"/>
<feature type="compositionally biased region" description="Acidic residues" evidence="1">
    <location>
        <begin position="131"/>
        <end position="147"/>
    </location>
</feature>
<feature type="region of interest" description="Disordered" evidence="1">
    <location>
        <begin position="1"/>
        <end position="27"/>
    </location>
</feature>
<feature type="compositionally biased region" description="Basic and acidic residues" evidence="1">
    <location>
        <begin position="118"/>
        <end position="130"/>
    </location>
</feature>
<feature type="compositionally biased region" description="Low complexity" evidence="1">
    <location>
        <begin position="9"/>
        <end position="27"/>
    </location>
</feature>
<accession>A0AAD4D7H6</accession>
<organism evidence="2 3">
    <name type="scientific">Linnemannia exigua</name>
    <dbReference type="NCBI Taxonomy" id="604196"/>
    <lineage>
        <taxon>Eukaryota</taxon>
        <taxon>Fungi</taxon>
        <taxon>Fungi incertae sedis</taxon>
        <taxon>Mucoromycota</taxon>
        <taxon>Mortierellomycotina</taxon>
        <taxon>Mortierellomycetes</taxon>
        <taxon>Mortierellales</taxon>
        <taxon>Mortierellaceae</taxon>
        <taxon>Linnemannia</taxon>
    </lineage>
</organism>
<evidence type="ECO:0000313" key="3">
    <source>
        <dbReference type="Proteomes" id="UP001194580"/>
    </source>
</evidence>
<protein>
    <submittedName>
        <fullName evidence="2">Uncharacterized protein</fullName>
    </submittedName>
</protein>
<name>A0AAD4D7H6_9FUNG</name>
<evidence type="ECO:0000313" key="2">
    <source>
        <dbReference type="EMBL" id="KAG0270892.1"/>
    </source>
</evidence>
<feature type="compositionally biased region" description="Basic and acidic residues" evidence="1">
    <location>
        <begin position="91"/>
        <end position="101"/>
    </location>
</feature>
<feature type="non-terminal residue" evidence="2">
    <location>
        <position position="1"/>
    </location>
</feature>
<feature type="compositionally biased region" description="Acidic residues" evidence="1">
    <location>
        <begin position="102"/>
        <end position="117"/>
    </location>
</feature>
<feature type="compositionally biased region" description="Low complexity" evidence="1">
    <location>
        <begin position="191"/>
        <end position="202"/>
    </location>
</feature>
<gene>
    <name evidence="2" type="ORF">BGZ95_001383</name>
</gene>
<dbReference type="Proteomes" id="UP001194580">
    <property type="component" value="Unassembled WGS sequence"/>
</dbReference>
<dbReference type="EMBL" id="JAAAIL010001284">
    <property type="protein sequence ID" value="KAG0270892.1"/>
    <property type="molecule type" value="Genomic_DNA"/>
</dbReference>
<dbReference type="AlphaFoldDB" id="A0AAD4D7H6"/>
<sequence length="210" mass="22512">SAIPCGPVSTPSSTTTTTTAPAIEATAETTENPAAWVVVDFKRSSIATATKAIEASMTVVPESSSGIQEKVVGMDAGTDTSVERFVANPVDHPEVKTKDKEEEVDNSTEKNEEEDEELKTAAEQKDRQMENETEEKEEENEEEEKETEQEKGGPLSAAEAFAKSLTAVTTTLDPAATQLMDQLRLQEHLRASTSLPTATSTTIVPPGSNK</sequence>
<keyword evidence="3" id="KW-1185">Reference proteome</keyword>
<reference evidence="2" key="1">
    <citation type="journal article" date="2020" name="Fungal Divers.">
        <title>Resolving the Mortierellaceae phylogeny through synthesis of multi-gene phylogenetics and phylogenomics.</title>
        <authorList>
            <person name="Vandepol N."/>
            <person name="Liber J."/>
            <person name="Desiro A."/>
            <person name="Na H."/>
            <person name="Kennedy M."/>
            <person name="Barry K."/>
            <person name="Grigoriev I.V."/>
            <person name="Miller A.N."/>
            <person name="O'Donnell K."/>
            <person name="Stajich J.E."/>
            <person name="Bonito G."/>
        </authorList>
    </citation>
    <scope>NUCLEOTIDE SEQUENCE</scope>
    <source>
        <strain evidence="2">NRRL 28262</strain>
    </source>
</reference>
<feature type="region of interest" description="Disordered" evidence="1">
    <location>
        <begin position="190"/>
        <end position="210"/>
    </location>
</feature>
<comment type="caution">
    <text evidence="2">The sequence shown here is derived from an EMBL/GenBank/DDBJ whole genome shotgun (WGS) entry which is preliminary data.</text>
</comment>
<evidence type="ECO:0000256" key="1">
    <source>
        <dbReference type="SAM" id="MobiDB-lite"/>
    </source>
</evidence>
<feature type="region of interest" description="Disordered" evidence="1">
    <location>
        <begin position="72"/>
        <end position="162"/>
    </location>
</feature>